<organism evidence="1 2">
    <name type="scientific">Cetraspora pellucida</name>
    <dbReference type="NCBI Taxonomy" id="1433469"/>
    <lineage>
        <taxon>Eukaryota</taxon>
        <taxon>Fungi</taxon>
        <taxon>Fungi incertae sedis</taxon>
        <taxon>Mucoromycota</taxon>
        <taxon>Glomeromycotina</taxon>
        <taxon>Glomeromycetes</taxon>
        <taxon>Diversisporales</taxon>
        <taxon>Gigasporaceae</taxon>
        <taxon>Cetraspora</taxon>
    </lineage>
</organism>
<dbReference type="Gene3D" id="1.10.30.10">
    <property type="entry name" value="High mobility group box domain"/>
    <property type="match status" value="1"/>
</dbReference>
<protein>
    <submittedName>
        <fullName evidence="1">5709_t:CDS:1</fullName>
    </submittedName>
</protein>
<evidence type="ECO:0000313" key="2">
    <source>
        <dbReference type="Proteomes" id="UP000789759"/>
    </source>
</evidence>
<comment type="caution">
    <text evidence="1">The sequence shown here is derived from an EMBL/GenBank/DDBJ whole genome shotgun (WGS) entry which is preliminary data.</text>
</comment>
<dbReference type="EMBL" id="CAJVQA010000037">
    <property type="protein sequence ID" value="CAG8451768.1"/>
    <property type="molecule type" value="Genomic_DNA"/>
</dbReference>
<evidence type="ECO:0000313" key="1">
    <source>
        <dbReference type="EMBL" id="CAG8451768.1"/>
    </source>
</evidence>
<dbReference type="AlphaFoldDB" id="A0A9N8YRR1"/>
<dbReference type="OrthoDB" id="2307332at2759"/>
<dbReference type="InterPro" id="IPR036910">
    <property type="entry name" value="HMG_box_dom_sf"/>
</dbReference>
<keyword evidence="2" id="KW-1185">Reference proteome</keyword>
<reference evidence="1" key="1">
    <citation type="submission" date="2021-06" db="EMBL/GenBank/DDBJ databases">
        <authorList>
            <person name="Kallberg Y."/>
            <person name="Tangrot J."/>
            <person name="Rosling A."/>
        </authorList>
    </citation>
    <scope>NUCLEOTIDE SEQUENCE</scope>
    <source>
        <strain evidence="1">FL966</strain>
    </source>
</reference>
<dbReference type="SUPFAM" id="SSF47095">
    <property type="entry name" value="HMG-box"/>
    <property type="match status" value="1"/>
</dbReference>
<gene>
    <name evidence="1" type="ORF">CPELLU_LOCUS181</name>
</gene>
<sequence length="251" mass="29872">MTPRTVILTRPPIKVPSPFEFNISEFLPRKSIGCKTSNAFMIYRKVYVKTLLQHELHSKMTEASCWAAKSWNEESIEVKNDFKRFAKKLKEIYRHKSKEAIEAQNLTPTQFSNEPLINDNDVEDLMTNKSIPVANLIYSNESINTENDYQFTQNNQLMDFTMIDYYDPQQFPRDYIMIPQDMNQHDISMNSNTTKYELYEYCDHYDDDDEWISPYEVSHPMYDEYCYDDDEWMSHPMYEVSPRLPSIFGTE</sequence>
<proteinExistence type="predicted"/>
<name>A0A9N8YRR1_9GLOM</name>
<dbReference type="Proteomes" id="UP000789759">
    <property type="component" value="Unassembled WGS sequence"/>
</dbReference>
<accession>A0A9N8YRR1</accession>